<feature type="compositionally biased region" description="Basic and acidic residues" evidence="4">
    <location>
        <begin position="344"/>
        <end position="353"/>
    </location>
</feature>
<keyword evidence="5" id="KW-0472">Membrane</keyword>
<dbReference type="SMART" id="SM00082">
    <property type="entry name" value="LRRCT"/>
    <property type="match status" value="1"/>
</dbReference>
<feature type="chain" id="PRO_5043393704" description="LRRCT domain-containing protein" evidence="6">
    <location>
        <begin position="20"/>
        <end position="422"/>
    </location>
</feature>
<dbReference type="InterPro" id="IPR050541">
    <property type="entry name" value="LRR_TM_domain-containing"/>
</dbReference>
<name>A0AAV2JRR1_KNICA</name>
<evidence type="ECO:0000256" key="5">
    <source>
        <dbReference type="SAM" id="Phobius"/>
    </source>
</evidence>
<evidence type="ECO:0000256" key="2">
    <source>
        <dbReference type="ARBA" id="ARBA00022729"/>
    </source>
</evidence>
<keyword evidence="1" id="KW-0433">Leucine-rich repeat</keyword>
<dbReference type="Pfam" id="PF13855">
    <property type="entry name" value="LRR_8"/>
    <property type="match status" value="3"/>
</dbReference>
<evidence type="ECO:0000256" key="1">
    <source>
        <dbReference type="ARBA" id="ARBA00022614"/>
    </source>
</evidence>
<accession>A0AAV2JRR1</accession>
<keyword evidence="2 6" id="KW-0732">Signal</keyword>
<dbReference type="InterPro" id="IPR000483">
    <property type="entry name" value="Cys-rich_flank_reg_C"/>
</dbReference>
<feature type="signal peptide" evidence="6">
    <location>
        <begin position="1"/>
        <end position="19"/>
    </location>
</feature>
<dbReference type="InterPro" id="IPR001611">
    <property type="entry name" value="Leu-rich_rpt"/>
</dbReference>
<dbReference type="SUPFAM" id="SSF52058">
    <property type="entry name" value="L domain-like"/>
    <property type="match status" value="1"/>
</dbReference>
<keyword evidence="5" id="KW-1133">Transmembrane helix</keyword>
<feature type="transmembrane region" description="Helical" evidence="5">
    <location>
        <begin position="309"/>
        <end position="331"/>
    </location>
</feature>
<dbReference type="PROSITE" id="PS51450">
    <property type="entry name" value="LRR"/>
    <property type="match status" value="2"/>
</dbReference>
<keyword evidence="5" id="KW-0812">Transmembrane</keyword>
<feature type="region of interest" description="Disordered" evidence="4">
    <location>
        <begin position="340"/>
        <end position="361"/>
    </location>
</feature>
<gene>
    <name evidence="8" type="ORF">KC01_LOCUS11104</name>
</gene>
<sequence length="422" mass="46469">MTSTLLMLLLSIKAQSVSCFPSCPASCMLCSEEAVICQRLTSIIAAPQTTLVLLLTEGSISTVQPAALSDLSNITVISLSHNRISALDQNSFRNMPLLQTLLLDHNWLTLQALEGGVLTNLPLLEVLALGNNRIHTINSDLFKGTTSLRILRLEGNQITRLDSGSFPLTGLRVLESLDLSDNFIENLDKNSFRGFISLKTLDLSRNRLQSAPQEAFSYLTWLDTLNLDLNSWNCSCQLLDLVAFLSSFIQQPDKTLYNGRRMVCASADNPAVTTVLELTEANCVPSNQNITVRVDSKGSITAQLYTRDLAITGVVCFAGGVGLTLLIVLIYNKTSKKKKQRTQLNREDIKEEASSTVTPQNRNHIDVAEKRKSMENTASTAALIQQEYMSEGGGSSPKRKLRLVIPEKATNRPLTALERKIR</sequence>
<protein>
    <recommendedName>
        <fullName evidence="7">LRRCT domain-containing protein</fullName>
    </recommendedName>
</protein>
<evidence type="ECO:0000313" key="8">
    <source>
        <dbReference type="EMBL" id="CAL1580229.1"/>
    </source>
</evidence>
<dbReference type="InterPro" id="IPR032675">
    <property type="entry name" value="LRR_dom_sf"/>
</dbReference>
<dbReference type="PANTHER" id="PTHR24369">
    <property type="entry name" value="ANTIGEN BSP, PUTATIVE-RELATED"/>
    <property type="match status" value="1"/>
</dbReference>
<proteinExistence type="predicted"/>
<evidence type="ECO:0000313" key="9">
    <source>
        <dbReference type="Proteomes" id="UP001497482"/>
    </source>
</evidence>
<dbReference type="SMART" id="SM00369">
    <property type="entry name" value="LRR_TYP"/>
    <property type="match status" value="6"/>
</dbReference>
<dbReference type="EMBL" id="OZ035836">
    <property type="protein sequence ID" value="CAL1580229.1"/>
    <property type="molecule type" value="Genomic_DNA"/>
</dbReference>
<keyword evidence="3" id="KW-0677">Repeat</keyword>
<dbReference type="InterPro" id="IPR003591">
    <property type="entry name" value="Leu-rich_rpt_typical-subtyp"/>
</dbReference>
<keyword evidence="9" id="KW-1185">Reference proteome</keyword>
<dbReference type="Gene3D" id="3.80.10.10">
    <property type="entry name" value="Ribonuclease Inhibitor"/>
    <property type="match status" value="2"/>
</dbReference>
<evidence type="ECO:0000256" key="6">
    <source>
        <dbReference type="SAM" id="SignalP"/>
    </source>
</evidence>
<dbReference type="Proteomes" id="UP001497482">
    <property type="component" value="Chromosome 14"/>
</dbReference>
<evidence type="ECO:0000256" key="4">
    <source>
        <dbReference type="SAM" id="MobiDB-lite"/>
    </source>
</evidence>
<dbReference type="AlphaFoldDB" id="A0AAV2JRR1"/>
<evidence type="ECO:0000259" key="7">
    <source>
        <dbReference type="SMART" id="SM00082"/>
    </source>
</evidence>
<dbReference type="GO" id="GO:0005886">
    <property type="term" value="C:plasma membrane"/>
    <property type="evidence" value="ECO:0007669"/>
    <property type="project" value="TreeGrafter"/>
</dbReference>
<evidence type="ECO:0000256" key="3">
    <source>
        <dbReference type="ARBA" id="ARBA00022737"/>
    </source>
</evidence>
<dbReference type="PANTHER" id="PTHR24369:SF211">
    <property type="entry name" value="LEUCINE-RICH REPEAT-CONTAINING PROTEIN 15-LIKE"/>
    <property type="match status" value="1"/>
</dbReference>
<feature type="domain" description="LRRCT" evidence="7">
    <location>
        <begin position="230"/>
        <end position="284"/>
    </location>
</feature>
<reference evidence="8 9" key="1">
    <citation type="submission" date="2024-04" db="EMBL/GenBank/DDBJ databases">
        <authorList>
            <person name="Waldvogel A.-M."/>
            <person name="Schoenle A."/>
        </authorList>
    </citation>
    <scope>NUCLEOTIDE SEQUENCE [LARGE SCALE GENOMIC DNA]</scope>
</reference>
<organism evidence="8 9">
    <name type="scientific">Knipowitschia caucasica</name>
    <name type="common">Caucasian dwarf goby</name>
    <name type="synonym">Pomatoschistus caucasicus</name>
    <dbReference type="NCBI Taxonomy" id="637954"/>
    <lineage>
        <taxon>Eukaryota</taxon>
        <taxon>Metazoa</taxon>
        <taxon>Chordata</taxon>
        <taxon>Craniata</taxon>
        <taxon>Vertebrata</taxon>
        <taxon>Euteleostomi</taxon>
        <taxon>Actinopterygii</taxon>
        <taxon>Neopterygii</taxon>
        <taxon>Teleostei</taxon>
        <taxon>Neoteleostei</taxon>
        <taxon>Acanthomorphata</taxon>
        <taxon>Gobiaria</taxon>
        <taxon>Gobiiformes</taxon>
        <taxon>Gobioidei</taxon>
        <taxon>Gobiidae</taxon>
        <taxon>Gobiinae</taxon>
        <taxon>Knipowitschia</taxon>
    </lineage>
</organism>